<comment type="caution">
    <text evidence="1">The sequence shown here is derived from an EMBL/GenBank/DDBJ whole genome shotgun (WGS) entry which is preliminary data.</text>
</comment>
<dbReference type="AlphaFoldDB" id="W2CC29"/>
<dbReference type="InterPro" id="IPR045788">
    <property type="entry name" value="MobC_2"/>
</dbReference>
<dbReference type="Proteomes" id="UP000018872">
    <property type="component" value="Unassembled WGS sequence"/>
</dbReference>
<reference evidence="1 2" key="1">
    <citation type="submission" date="2013-11" db="EMBL/GenBank/DDBJ databases">
        <title>Single cell genomics of uncultured Tannerella BU063 (oral taxon 286).</title>
        <authorList>
            <person name="Beall C.J."/>
            <person name="Campbell A.G."/>
            <person name="Griffen A.L."/>
            <person name="Podar M."/>
            <person name="Leys E.J."/>
        </authorList>
    </citation>
    <scope>NUCLEOTIDE SEQUENCE [LARGE SCALE GENOMIC DNA]</scope>
    <source>
        <strain evidence="1">Cell 5</strain>
    </source>
</reference>
<protein>
    <submittedName>
        <fullName evidence="1">Uncharacterized protein</fullName>
    </submittedName>
</protein>
<sequence length="102" mass="11742">MKDNSSRWDNWHVRPPASEDQQKAIDLFRKSGAKTKSDFVRARLLGMPFKVITVDKTAGVMLCKLEVYASNAFNAYFAGALNLFFEISRPKEKEKRGIQWRS</sequence>
<dbReference type="Pfam" id="PF19514">
    <property type="entry name" value="MobC_2"/>
    <property type="match status" value="1"/>
</dbReference>
<proteinExistence type="predicted"/>
<gene>
    <name evidence="1" type="ORF">T229_07700</name>
</gene>
<evidence type="ECO:0000313" key="1">
    <source>
        <dbReference type="EMBL" id="ETK04660.1"/>
    </source>
</evidence>
<dbReference type="EMBL" id="AYYC01000622">
    <property type="protein sequence ID" value="ETK04660.1"/>
    <property type="molecule type" value="Genomic_DNA"/>
</dbReference>
<name>W2CC29_9BACT</name>
<evidence type="ECO:0000313" key="2">
    <source>
        <dbReference type="Proteomes" id="UP000018872"/>
    </source>
</evidence>
<dbReference type="PATRIC" id="fig|1410950.3.peg.1051"/>
<organism evidence="1 2">
    <name type="scientific">Tannerella sp. oral taxon BU063 isolate Cell 5</name>
    <dbReference type="NCBI Taxonomy" id="1410950"/>
    <lineage>
        <taxon>Bacteria</taxon>
        <taxon>Pseudomonadati</taxon>
        <taxon>Bacteroidota</taxon>
        <taxon>Bacteroidia</taxon>
        <taxon>Bacteroidales</taxon>
        <taxon>Tannerellaceae</taxon>
        <taxon>Tannerella</taxon>
    </lineage>
</organism>
<accession>W2CC29</accession>